<dbReference type="AlphaFoldDB" id="A0AAD3D2F5"/>
<feature type="transmembrane region" description="Helical" evidence="1">
    <location>
        <begin position="62"/>
        <end position="83"/>
    </location>
</feature>
<evidence type="ECO:0000313" key="3">
    <source>
        <dbReference type="Proteomes" id="UP001054902"/>
    </source>
</evidence>
<feature type="transmembrane region" description="Helical" evidence="1">
    <location>
        <begin position="143"/>
        <end position="161"/>
    </location>
</feature>
<evidence type="ECO:0000256" key="1">
    <source>
        <dbReference type="SAM" id="Phobius"/>
    </source>
</evidence>
<organism evidence="2 3">
    <name type="scientific">Chaetoceros tenuissimus</name>
    <dbReference type="NCBI Taxonomy" id="426638"/>
    <lineage>
        <taxon>Eukaryota</taxon>
        <taxon>Sar</taxon>
        <taxon>Stramenopiles</taxon>
        <taxon>Ochrophyta</taxon>
        <taxon>Bacillariophyta</taxon>
        <taxon>Coscinodiscophyceae</taxon>
        <taxon>Chaetocerotophycidae</taxon>
        <taxon>Chaetocerotales</taxon>
        <taxon>Chaetocerotaceae</taxon>
        <taxon>Chaetoceros</taxon>
    </lineage>
</organism>
<feature type="transmembrane region" description="Helical" evidence="1">
    <location>
        <begin position="12"/>
        <end position="32"/>
    </location>
</feature>
<protein>
    <submittedName>
        <fullName evidence="2">Uncharacterized protein</fullName>
    </submittedName>
</protein>
<reference evidence="2 3" key="1">
    <citation type="journal article" date="2021" name="Sci. Rep.">
        <title>The genome of the diatom Chaetoceros tenuissimus carries an ancient integrated fragment of an extant virus.</title>
        <authorList>
            <person name="Hongo Y."/>
            <person name="Kimura K."/>
            <person name="Takaki Y."/>
            <person name="Yoshida Y."/>
            <person name="Baba S."/>
            <person name="Kobayashi G."/>
            <person name="Nagasaki K."/>
            <person name="Hano T."/>
            <person name="Tomaru Y."/>
        </authorList>
    </citation>
    <scope>NUCLEOTIDE SEQUENCE [LARGE SCALE GENOMIC DNA]</scope>
    <source>
        <strain evidence="2 3">NIES-3715</strain>
    </source>
</reference>
<feature type="transmembrane region" description="Helical" evidence="1">
    <location>
        <begin position="197"/>
        <end position="221"/>
    </location>
</feature>
<feature type="transmembrane region" description="Helical" evidence="1">
    <location>
        <begin position="315"/>
        <end position="336"/>
    </location>
</feature>
<proteinExistence type="predicted"/>
<feature type="transmembrane region" description="Helical" evidence="1">
    <location>
        <begin position="89"/>
        <end position="114"/>
    </location>
</feature>
<dbReference type="PANTHER" id="PTHR40535:SF1">
    <property type="entry name" value="CHROMOSOME UNDETERMINED SCAFFOLD_9, WHOLE GENOME SHOTGUN SEQUENCE"/>
    <property type="match status" value="1"/>
</dbReference>
<sequence length="543" mass="61337">MESNEVDYNDPVLSLGIGVTLCWLVVTLCMEIEKKNSILTRPPQRRTIQPRHERSATLKRDLLIAFMIMLSVYIGSAVGTAMVTQDMDWRMFAIITGLSRFVGAIFMFLVSLGIPKWIFIFPSHDDVTIEESDTSVLSSVLKAFLHIYFLNLLFFCGASAVKISISSILGFFSGGIIVYVIQVARKRLDSIERTRKVAVGTIFVLHVISAICFASGCRYIEVVWGTECSNDDLILHLVSFFLWLLLEGIFSISIWRRNITTREVEANADLVPNEDNNSQQDGAIDAQIENINHPKEGSESPRPRLEKIWAVLRQTFLICTNLLFLYLVIVIIGANYQFRIVQRHLKGAQDILYPSDYNSGEVCAWNYEQEAATNELNITTFSTPEEALSQNFSIVHCGACAACSNWNDLRLQWTTRTHLAFDAQNCAKKSLFGGKDAVQTCNENSIGFSEQCAKCWTEDELCAKKNCVFIYLQSVMLNKMTNFEVGLNHITSATCDEAMCGVDFTFCSGANRRRMNIVSTIERPVNQQCRIIEQDWQTVFDHP</sequence>
<keyword evidence="1" id="KW-1133">Transmembrane helix</keyword>
<gene>
    <name evidence="2" type="ORF">CTEN210_11961</name>
</gene>
<evidence type="ECO:0000313" key="2">
    <source>
        <dbReference type="EMBL" id="GFH55485.1"/>
    </source>
</evidence>
<keyword evidence="1" id="KW-0472">Membrane</keyword>
<keyword evidence="1" id="KW-0812">Transmembrane</keyword>
<feature type="transmembrane region" description="Helical" evidence="1">
    <location>
        <begin position="233"/>
        <end position="255"/>
    </location>
</feature>
<dbReference type="Proteomes" id="UP001054902">
    <property type="component" value="Unassembled WGS sequence"/>
</dbReference>
<feature type="transmembrane region" description="Helical" evidence="1">
    <location>
        <begin position="167"/>
        <end position="185"/>
    </location>
</feature>
<accession>A0AAD3D2F5</accession>
<name>A0AAD3D2F5_9STRA</name>
<dbReference type="EMBL" id="BLLK01000049">
    <property type="protein sequence ID" value="GFH55485.1"/>
    <property type="molecule type" value="Genomic_DNA"/>
</dbReference>
<keyword evidence="3" id="KW-1185">Reference proteome</keyword>
<dbReference type="PANTHER" id="PTHR40535">
    <property type="entry name" value="CHROMOSOME UNDETERMINED SCAFFOLD_9, WHOLE GENOME SHOTGUN SEQUENCE"/>
    <property type="match status" value="1"/>
</dbReference>
<comment type="caution">
    <text evidence="2">The sequence shown here is derived from an EMBL/GenBank/DDBJ whole genome shotgun (WGS) entry which is preliminary data.</text>
</comment>